<dbReference type="EMBL" id="JACHNB010000001">
    <property type="protein sequence ID" value="MBB4740647.1"/>
    <property type="molecule type" value="Genomic_DNA"/>
</dbReference>
<keyword evidence="1" id="KW-1133">Transmembrane helix</keyword>
<proteinExistence type="predicted"/>
<organism evidence="2 3">
    <name type="scientific">Actinoplanes octamycinicus</name>
    <dbReference type="NCBI Taxonomy" id="135948"/>
    <lineage>
        <taxon>Bacteria</taxon>
        <taxon>Bacillati</taxon>
        <taxon>Actinomycetota</taxon>
        <taxon>Actinomycetes</taxon>
        <taxon>Micromonosporales</taxon>
        <taxon>Micromonosporaceae</taxon>
        <taxon>Actinoplanes</taxon>
    </lineage>
</organism>
<keyword evidence="3" id="KW-1185">Reference proteome</keyword>
<evidence type="ECO:0000256" key="1">
    <source>
        <dbReference type="SAM" id="Phobius"/>
    </source>
</evidence>
<reference evidence="2 3" key="1">
    <citation type="submission" date="2020-08" db="EMBL/GenBank/DDBJ databases">
        <title>Sequencing the genomes of 1000 actinobacteria strains.</title>
        <authorList>
            <person name="Klenk H.-P."/>
        </authorList>
    </citation>
    <scope>NUCLEOTIDE SEQUENCE [LARGE SCALE GENOMIC DNA]</scope>
    <source>
        <strain evidence="2 3">DSM 45809</strain>
    </source>
</reference>
<protein>
    <submittedName>
        <fullName evidence="2">Putative membrane protein YqjE</fullName>
    </submittedName>
</protein>
<dbReference type="AlphaFoldDB" id="A0A7W7GYW9"/>
<sequence>MAHTDARSEQASTAELVSRLSEQVSTLVRDELTLARIEMMEKGKRAGKGAGMLGAAGVIAMYGLGALFVTIGAALSLVMPVWLAALIVTAALLLTAGVTALAGRQEVQRAVPPTPEAALESGREDVDAFMTAARHGRNR</sequence>
<gene>
    <name evidence="2" type="ORF">BJY16_004106</name>
</gene>
<dbReference type="Proteomes" id="UP000546162">
    <property type="component" value="Unassembled WGS sequence"/>
</dbReference>
<dbReference type="InterPro" id="IPR009937">
    <property type="entry name" value="Phage_holin_3_6"/>
</dbReference>
<dbReference type="RefSeq" id="WP_185041222.1">
    <property type="nucleotide sequence ID" value="NZ_BAABFG010000005.1"/>
</dbReference>
<feature type="transmembrane region" description="Helical" evidence="1">
    <location>
        <begin position="81"/>
        <end position="102"/>
    </location>
</feature>
<evidence type="ECO:0000313" key="2">
    <source>
        <dbReference type="EMBL" id="MBB4740647.1"/>
    </source>
</evidence>
<keyword evidence="1" id="KW-0472">Membrane</keyword>
<dbReference type="Pfam" id="PF07332">
    <property type="entry name" value="Phage_holin_3_6"/>
    <property type="match status" value="1"/>
</dbReference>
<comment type="caution">
    <text evidence="2">The sequence shown here is derived from an EMBL/GenBank/DDBJ whole genome shotgun (WGS) entry which is preliminary data.</text>
</comment>
<accession>A0A7W7GYW9</accession>
<evidence type="ECO:0000313" key="3">
    <source>
        <dbReference type="Proteomes" id="UP000546162"/>
    </source>
</evidence>
<keyword evidence="1" id="KW-0812">Transmembrane</keyword>
<feature type="transmembrane region" description="Helical" evidence="1">
    <location>
        <begin position="49"/>
        <end position="75"/>
    </location>
</feature>
<name>A0A7W7GYW9_9ACTN</name>